<organism evidence="2 3">
    <name type="scientific">Sedimenticola thiotaurini</name>
    <dbReference type="NCBI Taxonomy" id="1543721"/>
    <lineage>
        <taxon>Bacteria</taxon>
        <taxon>Pseudomonadati</taxon>
        <taxon>Pseudomonadota</taxon>
        <taxon>Gammaproteobacteria</taxon>
        <taxon>Chromatiales</taxon>
        <taxon>Sedimenticolaceae</taxon>
        <taxon>Sedimenticola</taxon>
    </lineage>
</organism>
<evidence type="ECO:0000313" key="2">
    <source>
        <dbReference type="EMBL" id="TVT48395.1"/>
    </source>
</evidence>
<name>A0A558CI02_9GAMM</name>
<keyword evidence="1" id="KW-0732">Signal</keyword>
<feature type="signal peptide" evidence="1">
    <location>
        <begin position="1"/>
        <end position="19"/>
    </location>
</feature>
<dbReference type="EMBL" id="VMRY01000137">
    <property type="protein sequence ID" value="TVT48395.1"/>
    <property type="molecule type" value="Genomic_DNA"/>
</dbReference>
<feature type="chain" id="PRO_5021755843" description="PEP-CTERM sorting domain-containing protein" evidence="1">
    <location>
        <begin position="20"/>
        <end position="178"/>
    </location>
</feature>
<dbReference type="Proteomes" id="UP000317355">
    <property type="component" value="Unassembled WGS sequence"/>
</dbReference>
<sequence length="178" mass="18669">MRKIFIAIVGLFVFSSVNAAIIDGTGITISGSNYETFIDTNTGVEWVDTDSFFNQSFATVSSLISGSGVRYGSNAEAATLLSSFAGLAGSAWDAVWNIAVGSGRDSLIWSRALGETFWVWEGDASILNDTTQGTSWNTNSYTYVDMGHYLVVGSNDGSVPAPAPIALLGLGLAAIGFV</sequence>
<proteinExistence type="predicted"/>
<accession>A0A558CI02</accession>
<comment type="caution">
    <text evidence="2">The sequence shown here is derived from an EMBL/GenBank/DDBJ whole genome shotgun (WGS) entry which is preliminary data.</text>
</comment>
<feature type="non-terminal residue" evidence="2">
    <location>
        <position position="178"/>
    </location>
</feature>
<evidence type="ECO:0008006" key="4">
    <source>
        <dbReference type="Google" id="ProtNLM"/>
    </source>
</evidence>
<evidence type="ECO:0000313" key="3">
    <source>
        <dbReference type="Proteomes" id="UP000317355"/>
    </source>
</evidence>
<evidence type="ECO:0000256" key="1">
    <source>
        <dbReference type="SAM" id="SignalP"/>
    </source>
</evidence>
<gene>
    <name evidence="2" type="ORF">FHK82_17755</name>
</gene>
<reference evidence="2 3" key="1">
    <citation type="submission" date="2019-07" db="EMBL/GenBank/DDBJ databases">
        <title>The pathways for chlorine oxyanion respiration interact through the shared metabolite chlorate.</title>
        <authorList>
            <person name="Barnum T.P."/>
            <person name="Cheng Y."/>
            <person name="Hill K.A."/>
            <person name="Lucas L.N."/>
            <person name="Carlson H.K."/>
            <person name="Coates J.D."/>
        </authorList>
    </citation>
    <scope>NUCLEOTIDE SEQUENCE [LARGE SCALE GENOMIC DNA]</scope>
    <source>
        <strain evidence="2">BK-3</strain>
    </source>
</reference>
<protein>
    <recommendedName>
        <fullName evidence="4">PEP-CTERM sorting domain-containing protein</fullName>
    </recommendedName>
</protein>
<dbReference type="AlphaFoldDB" id="A0A558CI02"/>